<evidence type="ECO:0000259" key="7">
    <source>
        <dbReference type="PROSITE" id="PS50206"/>
    </source>
</evidence>
<keyword evidence="9" id="KW-1185">Reference proteome</keyword>
<reference evidence="8" key="1">
    <citation type="journal article" date="2019" name="bioRxiv">
        <title>The Genome of the Zebra Mussel, Dreissena polymorpha: A Resource for Invasive Species Research.</title>
        <authorList>
            <person name="McCartney M.A."/>
            <person name="Auch B."/>
            <person name="Kono T."/>
            <person name="Mallez S."/>
            <person name="Zhang Y."/>
            <person name="Obille A."/>
            <person name="Becker A."/>
            <person name="Abrahante J.E."/>
            <person name="Garbe J."/>
            <person name="Badalamenti J.P."/>
            <person name="Herman A."/>
            <person name="Mangelson H."/>
            <person name="Liachko I."/>
            <person name="Sullivan S."/>
            <person name="Sone E.D."/>
            <person name="Koren S."/>
            <person name="Silverstein K.A.T."/>
            <person name="Beckman K.B."/>
            <person name="Gohl D.M."/>
        </authorList>
    </citation>
    <scope>NUCLEOTIDE SEQUENCE</scope>
    <source>
        <strain evidence="8">Duluth1</strain>
        <tissue evidence="8">Whole animal</tissue>
    </source>
</reference>
<keyword evidence="4 6" id="KW-0904">Protein phosphatase</keyword>
<keyword evidence="5 6" id="KW-0131">Cell cycle</keyword>
<dbReference type="PROSITE" id="PS50206">
    <property type="entry name" value="RHODANESE_3"/>
    <property type="match status" value="1"/>
</dbReference>
<dbReference type="GO" id="GO:0051301">
    <property type="term" value="P:cell division"/>
    <property type="evidence" value="ECO:0007669"/>
    <property type="project" value="UniProtKB-UniRule"/>
</dbReference>
<accession>A0A9D4EV62</accession>
<dbReference type="CDD" id="cd01530">
    <property type="entry name" value="Cdc25"/>
    <property type="match status" value="1"/>
</dbReference>
<dbReference type="GO" id="GO:0005737">
    <property type="term" value="C:cytoplasm"/>
    <property type="evidence" value="ECO:0007669"/>
    <property type="project" value="TreeGrafter"/>
</dbReference>
<evidence type="ECO:0000256" key="1">
    <source>
        <dbReference type="ARBA" id="ARBA00011065"/>
    </source>
</evidence>
<comment type="caution">
    <text evidence="8">The sequence shown here is derived from an EMBL/GenBank/DDBJ whole genome shotgun (WGS) entry which is preliminary data.</text>
</comment>
<evidence type="ECO:0000256" key="5">
    <source>
        <dbReference type="ARBA" id="ARBA00023306"/>
    </source>
</evidence>
<organism evidence="8 9">
    <name type="scientific">Dreissena polymorpha</name>
    <name type="common">Zebra mussel</name>
    <name type="synonym">Mytilus polymorpha</name>
    <dbReference type="NCBI Taxonomy" id="45954"/>
    <lineage>
        <taxon>Eukaryota</taxon>
        <taxon>Metazoa</taxon>
        <taxon>Spiralia</taxon>
        <taxon>Lophotrochozoa</taxon>
        <taxon>Mollusca</taxon>
        <taxon>Bivalvia</taxon>
        <taxon>Autobranchia</taxon>
        <taxon>Heteroconchia</taxon>
        <taxon>Euheterodonta</taxon>
        <taxon>Imparidentia</taxon>
        <taxon>Neoheterodontei</taxon>
        <taxon>Myida</taxon>
        <taxon>Dreissenoidea</taxon>
        <taxon>Dreissenidae</taxon>
        <taxon>Dreissena</taxon>
    </lineage>
</organism>
<dbReference type="OrthoDB" id="9999371at2759"/>
<evidence type="ECO:0000256" key="3">
    <source>
        <dbReference type="ARBA" id="ARBA00022801"/>
    </source>
</evidence>
<proteinExistence type="inferred from homology"/>
<dbReference type="GO" id="GO:0005634">
    <property type="term" value="C:nucleus"/>
    <property type="evidence" value="ECO:0007669"/>
    <property type="project" value="TreeGrafter"/>
</dbReference>
<dbReference type="AlphaFoldDB" id="A0A9D4EV62"/>
<dbReference type="GO" id="GO:0032502">
    <property type="term" value="P:developmental process"/>
    <property type="evidence" value="ECO:0007669"/>
    <property type="project" value="UniProtKB-ARBA"/>
</dbReference>
<dbReference type="PRINTS" id="PR00716">
    <property type="entry name" value="MPIPHPHTASE"/>
</dbReference>
<reference evidence="8" key="2">
    <citation type="submission" date="2020-11" db="EMBL/GenBank/DDBJ databases">
        <authorList>
            <person name="McCartney M.A."/>
            <person name="Auch B."/>
            <person name="Kono T."/>
            <person name="Mallez S."/>
            <person name="Becker A."/>
            <person name="Gohl D.M."/>
            <person name="Silverstein K.A.T."/>
            <person name="Koren S."/>
            <person name="Bechman K.B."/>
            <person name="Herman A."/>
            <person name="Abrahante J.E."/>
            <person name="Garbe J."/>
        </authorList>
    </citation>
    <scope>NUCLEOTIDE SEQUENCE</scope>
    <source>
        <strain evidence="8">Duluth1</strain>
        <tissue evidence="8">Whole animal</tissue>
    </source>
</reference>
<dbReference type="GO" id="GO:0009794">
    <property type="term" value="P:regulation of mitotic cell cycle, embryonic"/>
    <property type="evidence" value="ECO:0007669"/>
    <property type="project" value="UniProtKB-ARBA"/>
</dbReference>
<dbReference type="PANTHER" id="PTHR10828">
    <property type="entry name" value="M-PHASE INDUCER PHOSPHATASE DUAL SPECIFICITY PHOSPHATASE CDC25"/>
    <property type="match status" value="1"/>
</dbReference>
<dbReference type="GO" id="GO:0010971">
    <property type="term" value="P:positive regulation of G2/M transition of mitotic cell cycle"/>
    <property type="evidence" value="ECO:0007669"/>
    <property type="project" value="TreeGrafter"/>
</dbReference>
<evidence type="ECO:0000313" key="8">
    <source>
        <dbReference type="EMBL" id="KAH3785036.1"/>
    </source>
</evidence>
<dbReference type="EC" id="3.1.3.48" evidence="6"/>
<comment type="function">
    <text evidence="6">Tyrosine protein phosphatase which functions as a dosage-dependent inducer of mitotic progression.</text>
</comment>
<dbReference type="SUPFAM" id="SSF52821">
    <property type="entry name" value="Rhodanese/Cell cycle control phosphatase"/>
    <property type="match status" value="1"/>
</dbReference>
<dbReference type="InterPro" id="IPR000751">
    <property type="entry name" value="MPI_Phosphatase"/>
</dbReference>
<dbReference type="GO" id="GO:0110032">
    <property type="term" value="P:positive regulation of G2/MI transition of meiotic cell cycle"/>
    <property type="evidence" value="ECO:0007669"/>
    <property type="project" value="TreeGrafter"/>
</dbReference>
<name>A0A9D4EV62_DREPO</name>
<dbReference type="EMBL" id="JAIWYP010000008">
    <property type="protein sequence ID" value="KAH3785036.1"/>
    <property type="molecule type" value="Genomic_DNA"/>
</dbReference>
<evidence type="ECO:0000256" key="2">
    <source>
        <dbReference type="ARBA" id="ARBA00022618"/>
    </source>
</evidence>
<keyword evidence="2 6" id="KW-0132">Cell division</keyword>
<dbReference type="PANTHER" id="PTHR10828:SF76">
    <property type="entry name" value="M-PHASE INDUCER PHOSPHATASE"/>
    <property type="match status" value="1"/>
</dbReference>
<dbReference type="InterPro" id="IPR001763">
    <property type="entry name" value="Rhodanese-like_dom"/>
</dbReference>
<dbReference type="InterPro" id="IPR036873">
    <property type="entry name" value="Rhodanese-like_dom_sf"/>
</dbReference>
<dbReference type="GO" id="GO:0000086">
    <property type="term" value="P:G2/M transition of mitotic cell cycle"/>
    <property type="evidence" value="ECO:0007669"/>
    <property type="project" value="TreeGrafter"/>
</dbReference>
<evidence type="ECO:0000256" key="6">
    <source>
        <dbReference type="RuleBase" id="RU368028"/>
    </source>
</evidence>
<dbReference type="Proteomes" id="UP000828390">
    <property type="component" value="Unassembled WGS sequence"/>
</dbReference>
<protein>
    <recommendedName>
        <fullName evidence="6">M-phase inducer phosphatase</fullName>
        <ecNumber evidence="6">3.1.3.48</ecNumber>
    </recommendedName>
</protein>
<evidence type="ECO:0000256" key="4">
    <source>
        <dbReference type="ARBA" id="ARBA00022912"/>
    </source>
</evidence>
<feature type="domain" description="Rhodanese" evidence="7">
    <location>
        <begin position="188"/>
        <end position="296"/>
    </location>
</feature>
<sequence length="337" mass="37734">MITEVCSGSRQAKTLSEMLRFTPAKTSPADDIDSIITPPLKGGHWSLSDSAQSTSDTPCTASGLNGSFTEVCRKPLGRFLSFDVKRSLFSGKRLAEQMKDADDSPATKRLREAEIAINNICLKSSSPALSQKDDCINAMVQQLSTDADLIADGSRPYILPTVVGKHEDLKAISPDTMSAVLLGCYDAEIDDVTVIDCRYPYEFEGGHIQGALNLYTREMVRDFLVSRAQNHVSSTRHVLIFHCEFSSERGPKMYRHLRSEDRDMNSDVYPHLHFPEVYLLEGGYKAFFLTHVSQCEPQAYKPMLHKDHADDLRHFRGKSKSWTAGERPSCTRTSLRF</sequence>
<dbReference type="Gene3D" id="3.40.250.10">
    <property type="entry name" value="Rhodanese-like domain"/>
    <property type="match status" value="1"/>
</dbReference>
<comment type="similarity">
    <text evidence="1 6">Belongs to the MPI phosphatase family.</text>
</comment>
<dbReference type="FunFam" id="3.40.250.10:FF:000036">
    <property type="entry name" value="M-phase inducer phosphatase"/>
    <property type="match status" value="1"/>
</dbReference>
<evidence type="ECO:0000313" key="9">
    <source>
        <dbReference type="Proteomes" id="UP000828390"/>
    </source>
</evidence>
<gene>
    <name evidence="8" type="ORF">DPMN_163119</name>
</gene>
<dbReference type="GO" id="GO:0004725">
    <property type="term" value="F:protein tyrosine phosphatase activity"/>
    <property type="evidence" value="ECO:0007669"/>
    <property type="project" value="UniProtKB-UniRule"/>
</dbReference>
<dbReference type="Pfam" id="PF00581">
    <property type="entry name" value="Rhodanese"/>
    <property type="match status" value="1"/>
</dbReference>
<dbReference type="SMART" id="SM00450">
    <property type="entry name" value="RHOD"/>
    <property type="match status" value="1"/>
</dbReference>
<keyword evidence="6" id="KW-0498">Mitosis</keyword>
<keyword evidence="3 6" id="KW-0378">Hydrolase</keyword>
<comment type="catalytic activity">
    <reaction evidence="6">
        <text>O-phospho-L-tyrosyl-[protein] + H2O = L-tyrosyl-[protein] + phosphate</text>
        <dbReference type="Rhea" id="RHEA:10684"/>
        <dbReference type="Rhea" id="RHEA-COMP:10136"/>
        <dbReference type="Rhea" id="RHEA-COMP:20101"/>
        <dbReference type="ChEBI" id="CHEBI:15377"/>
        <dbReference type="ChEBI" id="CHEBI:43474"/>
        <dbReference type="ChEBI" id="CHEBI:46858"/>
        <dbReference type="ChEBI" id="CHEBI:61978"/>
        <dbReference type="EC" id="3.1.3.48"/>
    </reaction>
</comment>